<reference evidence="2" key="1">
    <citation type="submission" date="2016-11" db="UniProtKB">
        <authorList>
            <consortium name="WormBaseParasite"/>
        </authorList>
    </citation>
    <scope>IDENTIFICATION</scope>
    <source>
        <strain evidence="2">KR3021</strain>
    </source>
</reference>
<dbReference type="WBParaSite" id="RSKR_0000232600.1">
    <property type="protein sequence ID" value="RSKR_0000232600.1"/>
    <property type="gene ID" value="RSKR_0000232600"/>
</dbReference>
<accession>A0AC35TMD8</accession>
<dbReference type="Proteomes" id="UP000095286">
    <property type="component" value="Unplaced"/>
</dbReference>
<protein>
    <submittedName>
        <fullName evidence="2">Origin recognition complex subunit 2</fullName>
    </submittedName>
</protein>
<evidence type="ECO:0000313" key="2">
    <source>
        <dbReference type="WBParaSite" id="RSKR_0000232600.1"/>
    </source>
</evidence>
<organism evidence="1 2">
    <name type="scientific">Rhabditophanes sp. KR3021</name>
    <dbReference type="NCBI Taxonomy" id="114890"/>
    <lineage>
        <taxon>Eukaryota</taxon>
        <taxon>Metazoa</taxon>
        <taxon>Ecdysozoa</taxon>
        <taxon>Nematoda</taxon>
        <taxon>Chromadorea</taxon>
        <taxon>Rhabditida</taxon>
        <taxon>Tylenchina</taxon>
        <taxon>Panagrolaimomorpha</taxon>
        <taxon>Strongyloidoidea</taxon>
        <taxon>Alloionematidae</taxon>
        <taxon>Rhabditophanes</taxon>
    </lineage>
</organism>
<sequence>MIYGLGDKKELIDNLIKKCLKTYECVIVDANSNRFDVNSVLDDLLPLNVKEGTKKPRVTSKLNDLDFRELFKDKHRALIINNIDNSELIYNEYFMALLTKLNESETCILIGTATQTALPPIVNILSNKVTFYYMRHSNLDSFASSMALSSIGDENMDDNLEDHSVKAIIATYNAGTENSKKWFALLLREFVKSKFKSIMLDYIFTKASEQFICSSKSIMESTAKEYLDHGILKTEKNKSGNVYYKLLPKTSVIVGFMEELRINNNAEDSDNEDEYFQFMTGQPLSIISTKQSNDWQNYKKQFNKLYTNQSEEFIHQEQFFKNLKLIDAHNQKFKKNETSFELGLNDVSDMLPSYSKVFDTDELTKGMNELPLQDPISSTQQIIPDSLNWTALGRVSGVINQWECGCCYIASPIQCYEGYMAKKSGILLSYSVQSVLDCWSEGTCDGGIMPLTFDYIKNNYIPPASNYSYLGYKDTCEYDIPKKNSTFKTMRVQSGNETALKIAVATYGPVSVSIYSRLQSFQMYKSGVYYDPNCYGHVVDHSVLITGYGVDPVYGKYWIVKNSWGTNYGDQGYIKMARERNNICGIASWAAFIAD</sequence>
<evidence type="ECO:0000313" key="1">
    <source>
        <dbReference type="Proteomes" id="UP000095286"/>
    </source>
</evidence>
<proteinExistence type="predicted"/>
<name>A0AC35TMD8_9BILA</name>